<gene>
    <name evidence="2" type="ORF">TWF718_007333</name>
</gene>
<organism evidence="2 3">
    <name type="scientific">Orbilia javanica</name>
    <dbReference type="NCBI Taxonomy" id="47235"/>
    <lineage>
        <taxon>Eukaryota</taxon>
        <taxon>Fungi</taxon>
        <taxon>Dikarya</taxon>
        <taxon>Ascomycota</taxon>
        <taxon>Pezizomycotina</taxon>
        <taxon>Orbiliomycetes</taxon>
        <taxon>Orbiliales</taxon>
        <taxon>Orbiliaceae</taxon>
        <taxon>Orbilia</taxon>
    </lineage>
</organism>
<keyword evidence="3" id="KW-1185">Reference proteome</keyword>
<proteinExistence type="predicted"/>
<dbReference type="AlphaFoldDB" id="A0AAN8RDT1"/>
<protein>
    <submittedName>
        <fullName evidence="2">Uncharacterized protein</fullName>
    </submittedName>
</protein>
<evidence type="ECO:0000256" key="1">
    <source>
        <dbReference type="SAM" id="MobiDB-lite"/>
    </source>
</evidence>
<feature type="region of interest" description="Disordered" evidence="1">
    <location>
        <begin position="35"/>
        <end position="66"/>
    </location>
</feature>
<dbReference type="EMBL" id="JAVHNR010000004">
    <property type="protein sequence ID" value="KAK6345417.1"/>
    <property type="molecule type" value="Genomic_DNA"/>
</dbReference>
<sequence>MVSETRAEFSSQALGLNKRIDGDVDKEKTITFTRREVDDKARSSPARLDSVAGANAKSSGSGQADFPYYQFKSLKSSV</sequence>
<reference evidence="2 3" key="1">
    <citation type="submission" date="2019-10" db="EMBL/GenBank/DDBJ databases">
        <authorList>
            <person name="Palmer J.M."/>
        </authorList>
    </citation>
    <scope>NUCLEOTIDE SEQUENCE [LARGE SCALE GENOMIC DNA]</scope>
    <source>
        <strain evidence="2 3">TWF718</strain>
    </source>
</reference>
<evidence type="ECO:0000313" key="3">
    <source>
        <dbReference type="Proteomes" id="UP001313282"/>
    </source>
</evidence>
<accession>A0AAN8RDT1</accession>
<dbReference type="Proteomes" id="UP001313282">
    <property type="component" value="Unassembled WGS sequence"/>
</dbReference>
<evidence type="ECO:0000313" key="2">
    <source>
        <dbReference type="EMBL" id="KAK6345417.1"/>
    </source>
</evidence>
<comment type="caution">
    <text evidence="2">The sequence shown here is derived from an EMBL/GenBank/DDBJ whole genome shotgun (WGS) entry which is preliminary data.</text>
</comment>
<name>A0AAN8RDT1_9PEZI</name>